<keyword evidence="3" id="KW-1185">Reference proteome</keyword>
<dbReference type="EMBL" id="CALTRL010001195">
    <property type="protein sequence ID" value="CAH7671452.1"/>
    <property type="molecule type" value="Genomic_DNA"/>
</dbReference>
<organism evidence="2 3">
    <name type="scientific">Phakopsora pachyrhizi</name>
    <name type="common">Asian soybean rust disease fungus</name>
    <dbReference type="NCBI Taxonomy" id="170000"/>
    <lineage>
        <taxon>Eukaryota</taxon>
        <taxon>Fungi</taxon>
        <taxon>Dikarya</taxon>
        <taxon>Basidiomycota</taxon>
        <taxon>Pucciniomycotina</taxon>
        <taxon>Pucciniomycetes</taxon>
        <taxon>Pucciniales</taxon>
        <taxon>Phakopsoraceae</taxon>
        <taxon>Phakopsora</taxon>
    </lineage>
</organism>
<feature type="region of interest" description="Disordered" evidence="1">
    <location>
        <begin position="1"/>
        <end position="29"/>
    </location>
</feature>
<evidence type="ECO:0000313" key="2">
    <source>
        <dbReference type="EMBL" id="CAH7671452.1"/>
    </source>
</evidence>
<accession>A0AAV0AQH6</accession>
<feature type="region of interest" description="Disordered" evidence="1">
    <location>
        <begin position="62"/>
        <end position="119"/>
    </location>
</feature>
<sequence length="119" mass="12915">MDTGVGGSEYGGKEGVVDSSRFGIGGEPDVQPKMIARELISIGRQLKGIDYGEVIRRQAARQTKLDQMEGDVEGSFREKSLKRIDIRDQRRKEEGKEIGGGMSAPGPRGKGHKAASRDV</sequence>
<feature type="compositionally biased region" description="Basic residues" evidence="1">
    <location>
        <begin position="109"/>
        <end position="119"/>
    </location>
</feature>
<dbReference type="Proteomes" id="UP001153365">
    <property type="component" value="Unassembled WGS sequence"/>
</dbReference>
<gene>
    <name evidence="2" type="ORF">PPACK8108_LOCUS6228</name>
</gene>
<feature type="compositionally biased region" description="Basic and acidic residues" evidence="1">
    <location>
        <begin position="74"/>
        <end position="97"/>
    </location>
</feature>
<proteinExistence type="predicted"/>
<protein>
    <submittedName>
        <fullName evidence="2">Uncharacterized protein</fullName>
    </submittedName>
</protein>
<evidence type="ECO:0000313" key="3">
    <source>
        <dbReference type="Proteomes" id="UP001153365"/>
    </source>
</evidence>
<reference evidence="2" key="1">
    <citation type="submission" date="2022-06" db="EMBL/GenBank/DDBJ databases">
        <authorList>
            <consortium name="SYNGENTA / RWTH Aachen University"/>
        </authorList>
    </citation>
    <scope>NUCLEOTIDE SEQUENCE</scope>
</reference>
<feature type="compositionally biased region" description="Gly residues" evidence="1">
    <location>
        <begin position="1"/>
        <end position="10"/>
    </location>
</feature>
<comment type="caution">
    <text evidence="2">The sequence shown here is derived from an EMBL/GenBank/DDBJ whole genome shotgun (WGS) entry which is preliminary data.</text>
</comment>
<evidence type="ECO:0000256" key="1">
    <source>
        <dbReference type="SAM" id="MobiDB-lite"/>
    </source>
</evidence>
<name>A0AAV0AQH6_PHAPC</name>
<dbReference type="AlphaFoldDB" id="A0AAV0AQH6"/>